<dbReference type="Proteomes" id="UP000688137">
    <property type="component" value="Unassembled WGS sequence"/>
</dbReference>
<gene>
    <name evidence="2" type="ORF">PPRIM_AZ9-3.1.T0690118</name>
</gene>
<organism evidence="2 3">
    <name type="scientific">Paramecium primaurelia</name>
    <dbReference type="NCBI Taxonomy" id="5886"/>
    <lineage>
        <taxon>Eukaryota</taxon>
        <taxon>Sar</taxon>
        <taxon>Alveolata</taxon>
        <taxon>Ciliophora</taxon>
        <taxon>Intramacronucleata</taxon>
        <taxon>Oligohymenophorea</taxon>
        <taxon>Peniculida</taxon>
        <taxon>Parameciidae</taxon>
        <taxon>Paramecium</taxon>
    </lineage>
</organism>
<evidence type="ECO:0008006" key="4">
    <source>
        <dbReference type="Google" id="ProtNLM"/>
    </source>
</evidence>
<dbReference type="AlphaFoldDB" id="A0A8S1N1N7"/>
<accession>A0A8S1N1N7</accession>
<name>A0A8S1N1N7_PARPR</name>
<evidence type="ECO:0000313" key="2">
    <source>
        <dbReference type="EMBL" id="CAD8083115.1"/>
    </source>
</evidence>
<dbReference type="EMBL" id="CAJJDM010000072">
    <property type="protein sequence ID" value="CAD8083115.1"/>
    <property type="molecule type" value="Genomic_DNA"/>
</dbReference>
<dbReference type="OMA" id="QFKPRES"/>
<sequence length="318" mass="37223">MYQFKPRESRNFIKKPISRKFCFFEIKSNWSILNQIMISLFLLTFVTLLFVTSQVIIGLYVSKHFFTKFAQAAIQNYSETRYTYEASLLQSTVQNQSSFDSALVYTYPIATNQSINQVYLYAVQMQSKSDLFQKCDNFSCYLFGNYSSSQNSYVILQIDEQDFQNEADEILSQSDGEFNENLLYTIYLISGSFLIILLLGWIFAYYIVRPLKKLAEYAQHINQNTTRLSTGKRSKQKPIELKDITAQDKIGELVDEFKNLIQGLAGLKKGNIQKKSQEIKPFLEGYENQNQDQFQELLEEINKIEDEKHINQFNYDFF</sequence>
<keyword evidence="1" id="KW-1133">Transmembrane helix</keyword>
<evidence type="ECO:0000256" key="1">
    <source>
        <dbReference type="SAM" id="Phobius"/>
    </source>
</evidence>
<feature type="transmembrane region" description="Helical" evidence="1">
    <location>
        <begin position="184"/>
        <end position="208"/>
    </location>
</feature>
<keyword evidence="3" id="KW-1185">Reference proteome</keyword>
<evidence type="ECO:0000313" key="3">
    <source>
        <dbReference type="Proteomes" id="UP000688137"/>
    </source>
</evidence>
<proteinExistence type="predicted"/>
<comment type="caution">
    <text evidence="2">The sequence shown here is derived from an EMBL/GenBank/DDBJ whole genome shotgun (WGS) entry which is preliminary data.</text>
</comment>
<feature type="transmembrane region" description="Helical" evidence="1">
    <location>
        <begin position="36"/>
        <end position="61"/>
    </location>
</feature>
<keyword evidence="1" id="KW-0472">Membrane</keyword>
<reference evidence="2" key="1">
    <citation type="submission" date="2021-01" db="EMBL/GenBank/DDBJ databases">
        <authorList>
            <consortium name="Genoscope - CEA"/>
            <person name="William W."/>
        </authorList>
    </citation>
    <scope>NUCLEOTIDE SEQUENCE</scope>
</reference>
<keyword evidence="1" id="KW-0812">Transmembrane</keyword>
<protein>
    <recommendedName>
        <fullName evidence="4">HAMP domain-containing protein</fullName>
    </recommendedName>
</protein>